<proteinExistence type="predicted"/>
<organism evidence="2 3">
    <name type="scientific">Chloracidobacterium validum</name>
    <dbReference type="NCBI Taxonomy" id="2821543"/>
    <lineage>
        <taxon>Bacteria</taxon>
        <taxon>Pseudomonadati</taxon>
        <taxon>Acidobacteriota</taxon>
        <taxon>Terriglobia</taxon>
        <taxon>Terriglobales</taxon>
        <taxon>Acidobacteriaceae</taxon>
        <taxon>Chloracidobacterium</taxon>
    </lineage>
</organism>
<dbReference type="Proteomes" id="UP000676506">
    <property type="component" value="Chromosome 1"/>
</dbReference>
<sequence length="153" mass="16341">MRSFAPLMAVLAGWLTLSTCVLLPEVTANPQTIVTAAQVNGTWRRKDGSALKVLALGRQRLRVAFDGVYAYRLPDGTPTANIGTGDGIAFIEGDTATFNPMGDDDPECQITLRFTGGRLVVTQDGVCGFGHNVTAAGLYRRISATKPKFDPLP</sequence>
<dbReference type="EMBL" id="CP072648">
    <property type="protein sequence ID" value="QUW02080.1"/>
    <property type="molecule type" value="Genomic_DNA"/>
</dbReference>
<keyword evidence="1" id="KW-0732">Signal</keyword>
<accession>A0ABX8B8W8</accession>
<evidence type="ECO:0000313" key="3">
    <source>
        <dbReference type="Proteomes" id="UP000676506"/>
    </source>
</evidence>
<gene>
    <name evidence="2" type="ORF">J8C06_06820</name>
</gene>
<feature type="signal peptide" evidence="1">
    <location>
        <begin position="1"/>
        <end position="23"/>
    </location>
</feature>
<protein>
    <recommendedName>
        <fullName evidence="4">Lipoprotein</fullName>
    </recommendedName>
</protein>
<keyword evidence="3" id="KW-1185">Reference proteome</keyword>
<reference evidence="2 3" key="1">
    <citation type="submission" date="2021-03" db="EMBL/GenBank/DDBJ databases">
        <title>Genomic and phenotypic characterization of Chloracidobacterium isolates provides evidence for multiple species.</title>
        <authorList>
            <person name="Saini M.K."/>
            <person name="Costas A.M.G."/>
            <person name="Tank M."/>
            <person name="Bryant D.A."/>
        </authorList>
    </citation>
    <scope>NUCLEOTIDE SEQUENCE [LARGE SCALE GENOMIC DNA]</scope>
    <source>
        <strain evidence="2 3">BV2-C</strain>
    </source>
</reference>
<dbReference type="RefSeq" id="WP_211427971.1">
    <property type="nucleotide sequence ID" value="NZ_CP072648.1"/>
</dbReference>
<evidence type="ECO:0000256" key="1">
    <source>
        <dbReference type="SAM" id="SignalP"/>
    </source>
</evidence>
<evidence type="ECO:0008006" key="4">
    <source>
        <dbReference type="Google" id="ProtNLM"/>
    </source>
</evidence>
<name>A0ABX8B8W8_9BACT</name>
<evidence type="ECO:0000313" key="2">
    <source>
        <dbReference type="EMBL" id="QUW02080.1"/>
    </source>
</evidence>
<feature type="chain" id="PRO_5046130610" description="Lipoprotein" evidence="1">
    <location>
        <begin position="24"/>
        <end position="153"/>
    </location>
</feature>